<dbReference type="InterPro" id="IPR011041">
    <property type="entry name" value="Quinoprot_gluc/sorb_DH_b-prop"/>
</dbReference>
<comment type="caution">
    <text evidence="2">The sequence shown here is derived from an EMBL/GenBank/DDBJ whole genome shotgun (WGS) entry which is preliminary data.</text>
</comment>
<dbReference type="PANTHER" id="PTHR33546:SF1">
    <property type="entry name" value="LARGE, MULTIFUNCTIONAL SECRETED PROTEIN"/>
    <property type="match status" value="1"/>
</dbReference>
<protein>
    <submittedName>
        <fullName evidence="2">Sorbosone dehydrogenase family protein</fullName>
    </submittedName>
</protein>
<dbReference type="Gene3D" id="2.120.10.30">
    <property type="entry name" value="TolB, C-terminal domain"/>
    <property type="match status" value="1"/>
</dbReference>
<dbReference type="EMBL" id="VCYI01000005">
    <property type="protein sequence ID" value="MDN7012426.1"/>
    <property type="molecule type" value="Genomic_DNA"/>
</dbReference>
<dbReference type="Pfam" id="PF22807">
    <property type="entry name" value="TrAA12"/>
    <property type="match status" value="1"/>
</dbReference>
<keyword evidence="3" id="KW-1185">Reference proteome</keyword>
<dbReference type="SUPFAM" id="SSF50952">
    <property type="entry name" value="Soluble quinoprotein glucose dehydrogenase"/>
    <property type="match status" value="1"/>
</dbReference>
<name>A0ABT8M399_9EURY</name>
<evidence type="ECO:0000313" key="2">
    <source>
        <dbReference type="EMBL" id="MDN7012426.1"/>
    </source>
</evidence>
<feature type="domain" description="Pyrroloquinoline quinone-dependent pyranose dehydrogenase beta-propeller" evidence="1">
    <location>
        <begin position="63"/>
        <end position="401"/>
    </location>
</feature>
<sequence length="411" mass="45412">MRCIRMKRISNLCILAAALVFLCAVPAGVLAQQGGPGPIEVNGSSFVPERLEFSEELLDDLNLPEGFEVNVFARDLVKPRIITVGDDGTVYVTQPEESQVTALRDTDGDGAADEEEVVVSGIEYLHGITYHNNSLYLATPTEIYVAAVGPDGSVGDAELLINGLPDGGQHPNRTLRFGPDGRLYVSVGSSCNACPEQNPEYATMLQIEDTERRIYAEGLRNTIGFDWHPETGEFWAFDQGSDWRGPDRPPEELNRIQEGGNYGWPWCYGKQQIDTVIAQDPPNMTREEFCSMSVPSYLEYQAHSSPMQFVFYDSEQFPEEYQNDAFLTLRGSWNRYPPVGYKVVRVQFNDAGDPEGFEDFMTGFLHDNDTAFSARLCGLAIAEDGSLLVGDDTNGVIYRVSYAGADNTTTG</sequence>
<evidence type="ECO:0000313" key="3">
    <source>
        <dbReference type="Proteomes" id="UP001168423"/>
    </source>
</evidence>
<accession>A0ABT8M399</accession>
<proteinExistence type="predicted"/>
<dbReference type="Proteomes" id="UP001168423">
    <property type="component" value="Unassembled WGS sequence"/>
</dbReference>
<evidence type="ECO:0000259" key="1">
    <source>
        <dbReference type="Pfam" id="PF22807"/>
    </source>
</evidence>
<reference evidence="2" key="1">
    <citation type="submission" date="2019-05" db="EMBL/GenBank/DDBJ databases">
        <title>Isolation and characterization of methanogens from the cold seep sediment at Four-Way Closure Ridge.</title>
        <authorList>
            <person name="You Y.-T."/>
            <person name="Chen S.-C."/>
            <person name="Zhang W.-L."/>
            <person name="Lai M.-C."/>
        </authorList>
    </citation>
    <scope>NUCLEOTIDE SEQUENCE</scope>
    <source>
        <strain evidence="2">FWC-SCC3</strain>
    </source>
</reference>
<dbReference type="InterPro" id="IPR054539">
    <property type="entry name" value="Beta-prop_PDH"/>
</dbReference>
<dbReference type="PANTHER" id="PTHR33546">
    <property type="entry name" value="LARGE, MULTIFUNCTIONAL SECRETED PROTEIN-RELATED"/>
    <property type="match status" value="1"/>
</dbReference>
<gene>
    <name evidence="2" type="ORF">FGW20_05100</name>
</gene>
<organism evidence="2 3">
    <name type="scientific">Methanoculleus methanifontis</name>
    <dbReference type="NCBI Taxonomy" id="2584086"/>
    <lineage>
        <taxon>Archaea</taxon>
        <taxon>Methanobacteriati</taxon>
        <taxon>Methanobacteriota</taxon>
        <taxon>Stenosarchaea group</taxon>
        <taxon>Methanomicrobia</taxon>
        <taxon>Methanomicrobiales</taxon>
        <taxon>Methanomicrobiaceae</taxon>
        <taxon>Methanoculleus</taxon>
    </lineage>
</organism>
<dbReference type="InterPro" id="IPR011042">
    <property type="entry name" value="6-blade_b-propeller_TolB-like"/>
</dbReference>